<dbReference type="GO" id="GO:0044611">
    <property type="term" value="C:nuclear pore inner ring"/>
    <property type="evidence" value="ECO:0007669"/>
    <property type="project" value="TreeGrafter"/>
</dbReference>
<dbReference type="PANTHER" id="PTHR31344">
    <property type="entry name" value="NUCLEAR PORE COMPLEX PROTEIN NUP205"/>
    <property type="match status" value="1"/>
</dbReference>
<protein>
    <submittedName>
        <fullName evidence="5">Uncharacterized protein</fullName>
    </submittedName>
</protein>
<sequence length="415" mass="47069">MITGHSNTTSSQQTIEHIDVQINKIDGSLPDTIIAMNVLKIHINNAMKGPDCEEWFYFYALYFEIRCLVANNTWEIINKLTYGKVSDAKDEKGGMFKYIRRKMQMGMSKYVTYNCWLPEHTLCAVGILQVVTASPTIHNHLVGLFTSTPSISVLIRHGFVECLDSEQDDPMDEEDEDGFGIHCHIKEAILKFLQQSVSHSAPNIAHYLLGFDTKKDIKKMVFQQPGVLEFPRTCLHSIINMLDNSIGARSGDFRHSFKPRVIEQAYCMLYSLSADTRTYEPVLRFLRSCNDFLVRHLACLPFSGTNRVSELNQMSWLLKTVAIELRLTSMKCQHSHLKSLVELLTQEQVSHEPVIIDESVQLLGLSEYRICNLTLPITSILSSQLEVDYDDMGVAYGRHEAPVCSSGTVLLSDYT</sequence>
<proteinExistence type="inferred from homology"/>
<dbReference type="GO" id="GO:0006999">
    <property type="term" value="P:nuclear pore organization"/>
    <property type="evidence" value="ECO:0007669"/>
    <property type="project" value="TreeGrafter"/>
</dbReference>
<keyword evidence="4" id="KW-0539">Nucleus</keyword>
<name>A0A7R9EWC5_9NEOP</name>
<comment type="subcellular location">
    <subcellularLocation>
        <location evidence="1">Nucleus</location>
    </subcellularLocation>
</comment>
<evidence type="ECO:0000256" key="1">
    <source>
        <dbReference type="ARBA" id="ARBA00004123"/>
    </source>
</evidence>
<dbReference type="Pfam" id="PF11894">
    <property type="entry name" value="Nup192"/>
    <property type="match status" value="1"/>
</dbReference>
<dbReference type="EMBL" id="OD565765">
    <property type="protein sequence ID" value="CAD7442556.1"/>
    <property type="molecule type" value="Genomic_DNA"/>
</dbReference>
<evidence type="ECO:0000313" key="5">
    <source>
        <dbReference type="EMBL" id="CAD7442556.1"/>
    </source>
</evidence>
<dbReference type="PANTHER" id="PTHR31344:SF0">
    <property type="entry name" value="NUCLEAR PORE COMPLEX PROTEIN NUP205"/>
    <property type="match status" value="1"/>
</dbReference>
<comment type="similarity">
    <text evidence="2">Belongs to the NUP186/NUP192/NUP205 family.</text>
</comment>
<gene>
    <name evidence="5" type="ORF">TBIB3V08_LOCUS4984</name>
</gene>
<accession>A0A7R9EWC5</accession>
<dbReference type="InterPro" id="IPR021827">
    <property type="entry name" value="Nup186/Nup192/Nup205"/>
</dbReference>
<reference evidence="5" key="1">
    <citation type="submission" date="2020-11" db="EMBL/GenBank/DDBJ databases">
        <authorList>
            <person name="Tran Van P."/>
        </authorList>
    </citation>
    <scope>NUCLEOTIDE SEQUENCE</scope>
</reference>
<dbReference type="AlphaFoldDB" id="A0A7R9EWC5"/>
<dbReference type="GO" id="GO:0017056">
    <property type="term" value="F:structural constituent of nuclear pore"/>
    <property type="evidence" value="ECO:0007669"/>
    <property type="project" value="TreeGrafter"/>
</dbReference>
<organism evidence="5">
    <name type="scientific">Timema bartmani</name>
    <dbReference type="NCBI Taxonomy" id="61472"/>
    <lineage>
        <taxon>Eukaryota</taxon>
        <taxon>Metazoa</taxon>
        <taxon>Ecdysozoa</taxon>
        <taxon>Arthropoda</taxon>
        <taxon>Hexapoda</taxon>
        <taxon>Insecta</taxon>
        <taxon>Pterygota</taxon>
        <taxon>Neoptera</taxon>
        <taxon>Polyneoptera</taxon>
        <taxon>Phasmatodea</taxon>
        <taxon>Timematodea</taxon>
        <taxon>Timematoidea</taxon>
        <taxon>Timematidae</taxon>
        <taxon>Timema</taxon>
    </lineage>
</organism>
<evidence type="ECO:0000256" key="3">
    <source>
        <dbReference type="ARBA" id="ARBA00022448"/>
    </source>
</evidence>
<evidence type="ECO:0000256" key="4">
    <source>
        <dbReference type="ARBA" id="ARBA00023242"/>
    </source>
</evidence>
<keyword evidence="3" id="KW-0813">Transport</keyword>
<evidence type="ECO:0000256" key="2">
    <source>
        <dbReference type="ARBA" id="ARBA00005892"/>
    </source>
</evidence>